<keyword evidence="4" id="KW-0472">Membrane</keyword>
<sequence>MEVATPEEEDFNGRLLHQSALWDNAELLEDLLRGDQLSNMNSQDSWGRTPLHAAATTENSTCLRILLQAGGNHDNNQMNLFIQKFTDLINILYFSYNFVNFHLLRILMACKFHSSCFDISCSHFEFSKHDNRSNHLTNREFNKTCWLTFIMHVLYDYFVSYLCIEGISVIIVISLQY</sequence>
<organism evidence="5 6">
    <name type="scientific">Rhynocoris fuscipes</name>
    <dbReference type="NCBI Taxonomy" id="488301"/>
    <lineage>
        <taxon>Eukaryota</taxon>
        <taxon>Metazoa</taxon>
        <taxon>Ecdysozoa</taxon>
        <taxon>Arthropoda</taxon>
        <taxon>Hexapoda</taxon>
        <taxon>Insecta</taxon>
        <taxon>Pterygota</taxon>
        <taxon>Neoptera</taxon>
        <taxon>Paraneoptera</taxon>
        <taxon>Hemiptera</taxon>
        <taxon>Heteroptera</taxon>
        <taxon>Panheteroptera</taxon>
        <taxon>Cimicomorpha</taxon>
        <taxon>Reduviidae</taxon>
        <taxon>Harpactorinae</taxon>
        <taxon>Harpactorini</taxon>
        <taxon>Rhynocoris</taxon>
    </lineage>
</organism>
<evidence type="ECO:0000256" key="1">
    <source>
        <dbReference type="ARBA" id="ARBA00022737"/>
    </source>
</evidence>
<proteinExistence type="predicted"/>
<dbReference type="Gene3D" id="1.25.40.20">
    <property type="entry name" value="Ankyrin repeat-containing domain"/>
    <property type="match status" value="1"/>
</dbReference>
<dbReference type="Proteomes" id="UP001461498">
    <property type="component" value="Unassembled WGS sequence"/>
</dbReference>
<reference evidence="5 6" key="1">
    <citation type="submission" date="2022-12" db="EMBL/GenBank/DDBJ databases">
        <title>Chromosome-level genome assembly of true bugs.</title>
        <authorList>
            <person name="Ma L."/>
            <person name="Li H."/>
        </authorList>
    </citation>
    <scope>NUCLEOTIDE SEQUENCE [LARGE SCALE GENOMIC DNA]</scope>
    <source>
        <strain evidence="5">Lab_2022b</strain>
    </source>
</reference>
<evidence type="ECO:0000313" key="6">
    <source>
        <dbReference type="Proteomes" id="UP001461498"/>
    </source>
</evidence>
<dbReference type="AlphaFoldDB" id="A0AAW1D8R5"/>
<evidence type="ECO:0008006" key="7">
    <source>
        <dbReference type="Google" id="ProtNLM"/>
    </source>
</evidence>
<feature type="repeat" description="ANK" evidence="3">
    <location>
        <begin position="46"/>
        <end position="78"/>
    </location>
</feature>
<dbReference type="SUPFAM" id="SSF48403">
    <property type="entry name" value="Ankyrin repeat"/>
    <property type="match status" value="1"/>
</dbReference>
<dbReference type="PANTHER" id="PTHR24198:SF169">
    <property type="entry name" value="NON-SPECIFIC SERINE_THREONINE PROTEIN KINASE"/>
    <property type="match status" value="1"/>
</dbReference>
<keyword evidence="1" id="KW-0677">Repeat</keyword>
<evidence type="ECO:0000256" key="4">
    <source>
        <dbReference type="SAM" id="Phobius"/>
    </source>
</evidence>
<dbReference type="InterPro" id="IPR002110">
    <property type="entry name" value="Ankyrin_rpt"/>
</dbReference>
<gene>
    <name evidence="5" type="ORF">O3M35_008713</name>
</gene>
<evidence type="ECO:0000313" key="5">
    <source>
        <dbReference type="EMBL" id="KAK9506852.1"/>
    </source>
</evidence>
<dbReference type="InterPro" id="IPR036770">
    <property type="entry name" value="Ankyrin_rpt-contain_sf"/>
</dbReference>
<evidence type="ECO:0000256" key="2">
    <source>
        <dbReference type="ARBA" id="ARBA00023043"/>
    </source>
</evidence>
<feature type="transmembrane region" description="Helical" evidence="4">
    <location>
        <begin position="153"/>
        <end position="175"/>
    </location>
</feature>
<keyword evidence="6" id="KW-1185">Reference proteome</keyword>
<evidence type="ECO:0000256" key="3">
    <source>
        <dbReference type="PROSITE-ProRule" id="PRU00023"/>
    </source>
</evidence>
<dbReference type="PANTHER" id="PTHR24198">
    <property type="entry name" value="ANKYRIN REPEAT AND PROTEIN KINASE DOMAIN-CONTAINING PROTEIN"/>
    <property type="match status" value="1"/>
</dbReference>
<dbReference type="PROSITE" id="PS50297">
    <property type="entry name" value="ANK_REP_REGION"/>
    <property type="match status" value="1"/>
</dbReference>
<keyword evidence="4" id="KW-1133">Transmembrane helix</keyword>
<dbReference type="EMBL" id="JAPXFL010000005">
    <property type="protein sequence ID" value="KAK9506852.1"/>
    <property type="molecule type" value="Genomic_DNA"/>
</dbReference>
<keyword evidence="2 3" id="KW-0040">ANK repeat</keyword>
<comment type="caution">
    <text evidence="5">The sequence shown here is derived from an EMBL/GenBank/DDBJ whole genome shotgun (WGS) entry which is preliminary data.</text>
</comment>
<dbReference type="Pfam" id="PF12796">
    <property type="entry name" value="Ank_2"/>
    <property type="match status" value="1"/>
</dbReference>
<protein>
    <recommendedName>
        <fullName evidence="7">ANK_REP_REGION domain-containing protein</fullName>
    </recommendedName>
</protein>
<name>A0AAW1D8R5_9HEMI</name>
<keyword evidence="4" id="KW-0812">Transmembrane</keyword>
<accession>A0AAW1D8R5</accession>
<dbReference type="PROSITE" id="PS50088">
    <property type="entry name" value="ANK_REPEAT"/>
    <property type="match status" value="1"/>
</dbReference>